<sequence length="886" mass="102217">MIQKKEEQISKLDDQLEALKVERDNASMEIMELRADIDTLDAQLNSERQDHAAEISSRNKLQEEMDELRALLATKTTEATRRSEVEKSKEVELSDLRSQASKLQQELTELRRSALETQSNMKVELEQTLRSHTSLQHSHTSLLARERVAQAQLTKVQAHLSELEKAKRFVDSELLSLRSRQHESQDQLAEALRAKESLERQLTAAQDKYRDFEDVVLEMQRDKESRSQDLEAARKQLETESAKRTQLEKTASTQKSEIAKLKERNLKFEKELNKTITELKEREWEVKQLLSKQDKTIVEHVHVLEEAKRVTDRQLADAQKELQKNAVYIRSLLQAKSKMSGEAEDLALKNESELRSKENEIKAQEKKLAAALAQSEKERRSKEESELQTIRVQRELQQARQQVDDLAEQLVAVKRSKDALEGELDRLVDDVDNGDSLANLQRQYESRIAQLETQLDESEMARVTSSRIRDQIERQHAEIRQLVMSSSPADRDFHSRLLREFQHAEDALQKELSVRPRNPRLSGANELRPMSANSTPRKSTNNLRPSGQVDSPRSSDKQVAALKQQVQLLEIQMVASERVRRHLEASVRELTAELDNSDGSKQFLERYKARLVQENARLSVLLKEEAEARRTTEASQVDGIQAMWSKFQKTILEERESYSRLEESRKALLVQQRTAQGEIDSQRSQLRDLAHSKKQLEKEASKLKEQLETVTADALNTKRQLQKRLQDDEVFSSTSTAAQSELKAVIQTLQANEQTLQSRYEAAEIERVKAVNAEHHALRSLSDAEKSLAKSTEEFKKSLKASERRIKELETELRKEGREFSETSLLQKRLAEELEDEREQHQKDLAERDFTIDQTRKKYQGALRLLDDTFVHDLKFFIYSGTGTVE</sequence>
<proteinExistence type="predicted"/>
<evidence type="ECO:0000313" key="4">
    <source>
        <dbReference type="Proteomes" id="UP000053424"/>
    </source>
</evidence>
<accession>A0A0C3CIZ2</accession>
<name>A0A0C3CIZ2_HEBCY</name>
<evidence type="ECO:0008006" key="5">
    <source>
        <dbReference type="Google" id="ProtNLM"/>
    </source>
</evidence>
<organism evidence="3 4">
    <name type="scientific">Hebeloma cylindrosporum</name>
    <dbReference type="NCBI Taxonomy" id="76867"/>
    <lineage>
        <taxon>Eukaryota</taxon>
        <taxon>Fungi</taxon>
        <taxon>Dikarya</taxon>
        <taxon>Basidiomycota</taxon>
        <taxon>Agaricomycotina</taxon>
        <taxon>Agaricomycetes</taxon>
        <taxon>Agaricomycetidae</taxon>
        <taxon>Agaricales</taxon>
        <taxon>Agaricineae</taxon>
        <taxon>Hymenogastraceae</taxon>
        <taxon>Hebeloma</taxon>
    </lineage>
</organism>
<keyword evidence="4" id="KW-1185">Reference proteome</keyword>
<keyword evidence="1" id="KW-0175">Coiled coil</keyword>
<feature type="region of interest" description="Disordered" evidence="2">
    <location>
        <begin position="509"/>
        <end position="557"/>
    </location>
</feature>
<feature type="coiled-coil region" evidence="1">
    <location>
        <begin position="792"/>
        <end position="851"/>
    </location>
</feature>
<feature type="coiled-coil region" evidence="1">
    <location>
        <begin position="2"/>
        <end position="120"/>
    </location>
</feature>
<feature type="compositionally biased region" description="Polar residues" evidence="2">
    <location>
        <begin position="531"/>
        <end position="552"/>
    </location>
</feature>
<gene>
    <name evidence="3" type="ORF">M413DRAFT_385957</name>
</gene>
<dbReference type="OrthoDB" id="6108017at2759"/>
<evidence type="ECO:0000256" key="1">
    <source>
        <dbReference type="SAM" id="Coils"/>
    </source>
</evidence>
<evidence type="ECO:0000313" key="3">
    <source>
        <dbReference type="EMBL" id="KIM43656.1"/>
    </source>
</evidence>
<dbReference type="STRING" id="686832.A0A0C3CIZ2"/>
<dbReference type="AlphaFoldDB" id="A0A0C3CIZ2"/>
<dbReference type="Proteomes" id="UP000053424">
    <property type="component" value="Unassembled WGS sequence"/>
</dbReference>
<dbReference type="HOGENOM" id="CLU_325419_0_0_1"/>
<feature type="coiled-coil region" evidence="1">
    <location>
        <begin position="679"/>
        <end position="766"/>
    </location>
</feature>
<protein>
    <recommendedName>
        <fullName evidence="5">Myosin tail domain-containing protein</fullName>
    </recommendedName>
</protein>
<reference evidence="3 4" key="1">
    <citation type="submission" date="2014-04" db="EMBL/GenBank/DDBJ databases">
        <authorList>
            <consortium name="DOE Joint Genome Institute"/>
            <person name="Kuo A."/>
            <person name="Gay G."/>
            <person name="Dore J."/>
            <person name="Kohler A."/>
            <person name="Nagy L.G."/>
            <person name="Floudas D."/>
            <person name="Copeland A."/>
            <person name="Barry K.W."/>
            <person name="Cichocki N."/>
            <person name="Veneault-Fourrey C."/>
            <person name="LaButti K."/>
            <person name="Lindquist E.A."/>
            <person name="Lipzen A."/>
            <person name="Lundell T."/>
            <person name="Morin E."/>
            <person name="Murat C."/>
            <person name="Sun H."/>
            <person name="Tunlid A."/>
            <person name="Henrissat B."/>
            <person name="Grigoriev I.V."/>
            <person name="Hibbett D.S."/>
            <person name="Martin F."/>
            <person name="Nordberg H.P."/>
            <person name="Cantor M.N."/>
            <person name="Hua S.X."/>
        </authorList>
    </citation>
    <scope>NUCLEOTIDE SEQUENCE [LARGE SCALE GENOMIC DNA]</scope>
    <source>
        <strain evidence="4">h7</strain>
    </source>
</reference>
<feature type="coiled-coil region" evidence="1">
    <location>
        <begin position="181"/>
        <end position="321"/>
    </location>
</feature>
<evidence type="ECO:0000256" key="2">
    <source>
        <dbReference type="SAM" id="MobiDB-lite"/>
    </source>
</evidence>
<dbReference type="EMBL" id="KN831775">
    <property type="protein sequence ID" value="KIM43656.1"/>
    <property type="molecule type" value="Genomic_DNA"/>
</dbReference>
<feature type="coiled-coil region" evidence="1">
    <location>
        <begin position="347"/>
        <end position="461"/>
    </location>
</feature>
<reference evidence="4" key="2">
    <citation type="submission" date="2015-01" db="EMBL/GenBank/DDBJ databases">
        <title>Evolutionary Origins and Diversification of the Mycorrhizal Mutualists.</title>
        <authorList>
            <consortium name="DOE Joint Genome Institute"/>
            <consortium name="Mycorrhizal Genomics Consortium"/>
            <person name="Kohler A."/>
            <person name="Kuo A."/>
            <person name="Nagy L.G."/>
            <person name="Floudas D."/>
            <person name="Copeland A."/>
            <person name="Barry K.W."/>
            <person name="Cichocki N."/>
            <person name="Veneault-Fourrey C."/>
            <person name="LaButti K."/>
            <person name="Lindquist E.A."/>
            <person name="Lipzen A."/>
            <person name="Lundell T."/>
            <person name="Morin E."/>
            <person name="Murat C."/>
            <person name="Riley R."/>
            <person name="Ohm R."/>
            <person name="Sun H."/>
            <person name="Tunlid A."/>
            <person name="Henrissat B."/>
            <person name="Grigoriev I.V."/>
            <person name="Hibbett D.S."/>
            <person name="Martin F."/>
        </authorList>
    </citation>
    <scope>NUCLEOTIDE SEQUENCE [LARGE SCALE GENOMIC DNA]</scope>
    <source>
        <strain evidence="4">h7</strain>
    </source>
</reference>